<sequence length="323" mass="34722">MFGAVELGVASISLGESGGEVLAGESVASRKPVRNQAIETLRILAAFGIVAYHSNAPFHNLAYAGLIVFLILSPMVDVRYNWGRPRSVGQLARTLLAPWAFWMAIYGMKDVAQHSPVLGAGNPVAGILMGTSQHLWFLPFIFVALLLTNKAKVWCPPLALFWLCAIGAGLLLATVSIWRPASLGWPLPLPQWIHALAPVMIGIVLGLTPRVGKAAWLAVVPLAGALVVAIAADLPGVSDTYALGIGLTVLAATSPAAWWPRRWVVQPVAECMMGVYLTHILFLKIFSTISGSGNYLTVILTFVFASLFVWMARTMFPKSKLVL</sequence>
<name>F1ZDY2_9SPHN</name>
<dbReference type="EMBL" id="AEWJ01000067">
    <property type="protein sequence ID" value="EGD57181.1"/>
    <property type="molecule type" value="Genomic_DNA"/>
</dbReference>
<dbReference type="STRING" id="983920.Y88_3488"/>
<dbReference type="HOGENOM" id="CLU_860064_0_0_5"/>
<dbReference type="InParanoid" id="F1ZDY2"/>
<keyword evidence="3" id="KW-0808">Transferase</keyword>
<dbReference type="InterPro" id="IPR002656">
    <property type="entry name" value="Acyl_transf_3_dom"/>
</dbReference>
<feature type="transmembrane region" description="Helical" evidence="1">
    <location>
        <begin position="90"/>
        <end position="107"/>
    </location>
</feature>
<evidence type="ECO:0000256" key="1">
    <source>
        <dbReference type="SAM" id="Phobius"/>
    </source>
</evidence>
<dbReference type="AlphaFoldDB" id="F1ZDY2"/>
<dbReference type="Pfam" id="PF01757">
    <property type="entry name" value="Acyl_transf_3"/>
    <property type="match status" value="1"/>
</dbReference>
<gene>
    <name evidence="3" type="ORF">Y88_3488</name>
</gene>
<keyword evidence="1" id="KW-0472">Membrane</keyword>
<keyword evidence="1" id="KW-0812">Transmembrane</keyword>
<evidence type="ECO:0000313" key="4">
    <source>
        <dbReference type="Proteomes" id="UP000004728"/>
    </source>
</evidence>
<keyword evidence="1" id="KW-1133">Transmembrane helix</keyword>
<proteinExistence type="predicted"/>
<evidence type="ECO:0000313" key="3">
    <source>
        <dbReference type="EMBL" id="EGD57181.1"/>
    </source>
</evidence>
<feature type="transmembrane region" description="Helical" evidence="1">
    <location>
        <begin position="271"/>
        <end position="289"/>
    </location>
</feature>
<feature type="transmembrane region" description="Helical" evidence="1">
    <location>
        <begin position="191"/>
        <end position="208"/>
    </location>
</feature>
<comment type="caution">
    <text evidence="3">The sequence shown here is derived from an EMBL/GenBank/DDBJ whole genome shotgun (WGS) entry which is preliminary data.</text>
</comment>
<evidence type="ECO:0000259" key="2">
    <source>
        <dbReference type="Pfam" id="PF01757"/>
    </source>
</evidence>
<feature type="transmembrane region" description="Helical" evidence="1">
    <location>
        <begin position="295"/>
        <end position="312"/>
    </location>
</feature>
<keyword evidence="3" id="KW-0012">Acyltransferase</keyword>
<reference evidence="3 4" key="1">
    <citation type="journal article" date="2012" name="J. Bacteriol.">
        <title>Draft Genome Sequence of Novosphingobium nitrogenifigens Y88T.</title>
        <authorList>
            <person name="Strabala T.J."/>
            <person name="Macdonald L."/>
            <person name="Liu V."/>
            <person name="Smit A.M."/>
        </authorList>
    </citation>
    <scope>NUCLEOTIDE SEQUENCE [LARGE SCALE GENOMIC DNA]</scope>
    <source>
        <strain evidence="3 4">DSM 19370</strain>
    </source>
</reference>
<feature type="domain" description="Acyltransferase 3" evidence="2">
    <location>
        <begin position="36"/>
        <end position="310"/>
    </location>
</feature>
<dbReference type="eggNOG" id="ENOG5033GW6">
    <property type="taxonomic scope" value="Bacteria"/>
</dbReference>
<protein>
    <submittedName>
        <fullName evidence="3">Putative acyltransferase</fullName>
    </submittedName>
</protein>
<dbReference type="Proteomes" id="UP000004728">
    <property type="component" value="Unassembled WGS sequence"/>
</dbReference>
<feature type="transmembrane region" description="Helical" evidence="1">
    <location>
        <begin position="127"/>
        <end position="147"/>
    </location>
</feature>
<feature type="transmembrane region" description="Helical" evidence="1">
    <location>
        <begin position="215"/>
        <end position="234"/>
    </location>
</feature>
<feature type="transmembrane region" description="Helical" evidence="1">
    <location>
        <begin position="159"/>
        <end position="179"/>
    </location>
</feature>
<accession>F1ZDY2</accession>
<keyword evidence="4" id="KW-1185">Reference proteome</keyword>
<organism evidence="3 4">
    <name type="scientific">Novosphingobium nitrogenifigens DSM 19370</name>
    <dbReference type="NCBI Taxonomy" id="983920"/>
    <lineage>
        <taxon>Bacteria</taxon>
        <taxon>Pseudomonadati</taxon>
        <taxon>Pseudomonadota</taxon>
        <taxon>Alphaproteobacteria</taxon>
        <taxon>Sphingomonadales</taxon>
        <taxon>Sphingomonadaceae</taxon>
        <taxon>Novosphingobium</taxon>
    </lineage>
</organism>
<dbReference type="GO" id="GO:0016747">
    <property type="term" value="F:acyltransferase activity, transferring groups other than amino-acyl groups"/>
    <property type="evidence" value="ECO:0007669"/>
    <property type="project" value="InterPro"/>
</dbReference>
<feature type="transmembrane region" description="Helical" evidence="1">
    <location>
        <begin position="61"/>
        <end position="78"/>
    </location>
</feature>